<evidence type="ECO:0000313" key="2">
    <source>
        <dbReference type="Proteomes" id="UP000283530"/>
    </source>
</evidence>
<reference evidence="1 2" key="1">
    <citation type="journal article" date="2019" name="Nat. Plants">
        <title>Stout camphor tree genome fills gaps in understanding of flowering plant genome evolution.</title>
        <authorList>
            <person name="Chaw S.M."/>
            <person name="Liu Y.C."/>
            <person name="Wu Y.W."/>
            <person name="Wang H.Y."/>
            <person name="Lin C.I."/>
            <person name="Wu C.S."/>
            <person name="Ke H.M."/>
            <person name="Chang L.Y."/>
            <person name="Hsu C.Y."/>
            <person name="Yang H.T."/>
            <person name="Sudianto E."/>
            <person name="Hsu M.H."/>
            <person name="Wu K.P."/>
            <person name="Wang L.N."/>
            <person name="Leebens-Mack J.H."/>
            <person name="Tsai I.J."/>
        </authorList>
    </citation>
    <scope>NUCLEOTIDE SEQUENCE [LARGE SCALE GENOMIC DNA]</scope>
    <source>
        <strain evidence="2">cv. Chaw 1501</strain>
        <tissue evidence="1">Young leaves</tissue>
    </source>
</reference>
<sequence length="162" mass="17635">MVSSNGKGASKSKDYYKEEVDSIGNCDHPWVLATEGRDGYCIAITNIALEVNEGLWEDEYVALLEDLGDEAVIWVGGDEASLKGTIDDGQYLSCTGVKMGSNDTRWCIVYADHGDAKGVESWNLGCSDRGHSGPNWVRCVARYVEPREEEIIGLGELGILAN</sequence>
<dbReference type="EMBL" id="QPKB01000005">
    <property type="protein sequence ID" value="RWR85761.1"/>
    <property type="molecule type" value="Genomic_DNA"/>
</dbReference>
<dbReference type="Proteomes" id="UP000283530">
    <property type="component" value="Unassembled WGS sequence"/>
</dbReference>
<accession>A0A443P4S8</accession>
<proteinExistence type="predicted"/>
<comment type="caution">
    <text evidence="1">The sequence shown here is derived from an EMBL/GenBank/DDBJ whole genome shotgun (WGS) entry which is preliminary data.</text>
</comment>
<organism evidence="1 2">
    <name type="scientific">Cinnamomum micranthum f. kanehirae</name>
    <dbReference type="NCBI Taxonomy" id="337451"/>
    <lineage>
        <taxon>Eukaryota</taxon>
        <taxon>Viridiplantae</taxon>
        <taxon>Streptophyta</taxon>
        <taxon>Embryophyta</taxon>
        <taxon>Tracheophyta</taxon>
        <taxon>Spermatophyta</taxon>
        <taxon>Magnoliopsida</taxon>
        <taxon>Magnoliidae</taxon>
        <taxon>Laurales</taxon>
        <taxon>Lauraceae</taxon>
        <taxon>Cinnamomum</taxon>
    </lineage>
</organism>
<evidence type="ECO:0000313" key="1">
    <source>
        <dbReference type="EMBL" id="RWR85761.1"/>
    </source>
</evidence>
<gene>
    <name evidence="1" type="ORF">CKAN_01463400</name>
</gene>
<keyword evidence="2" id="KW-1185">Reference proteome</keyword>
<name>A0A443P4S8_9MAGN</name>
<dbReference type="AlphaFoldDB" id="A0A443P4S8"/>
<protein>
    <submittedName>
        <fullName evidence="1">Uncharacterized protein</fullName>
    </submittedName>
</protein>
<dbReference type="OrthoDB" id="2003540at2759"/>